<proteinExistence type="predicted"/>
<dbReference type="Proteomes" id="UP000016627">
    <property type="component" value="Unassembled WGS sequence"/>
</dbReference>
<accession>U2GGY9</accession>
<dbReference type="PATRIC" id="fig|1242969.3.peg.1445"/>
<organism evidence="1 2">
    <name type="scientific">Campylobacter concisus ATCC 51562</name>
    <dbReference type="NCBI Taxonomy" id="1242969"/>
    <lineage>
        <taxon>Bacteria</taxon>
        <taxon>Pseudomonadati</taxon>
        <taxon>Campylobacterota</taxon>
        <taxon>Epsilonproteobacteria</taxon>
        <taxon>Campylobacterales</taxon>
        <taxon>Campylobacteraceae</taxon>
        <taxon>Campylobacter</taxon>
    </lineage>
</organism>
<evidence type="ECO:0000313" key="2">
    <source>
        <dbReference type="Proteomes" id="UP000016627"/>
    </source>
</evidence>
<name>U2GGY9_9BACT</name>
<reference evidence="1 2" key="1">
    <citation type="journal article" date="2013" name="BMC Genomics">
        <title>Comparative genomics of Campylobacter concisus isolates reveals genetic diversity and provides insights into disease association.</title>
        <authorList>
            <person name="Deshpande N.P."/>
            <person name="Kaakoush N.O."/>
            <person name="Wilkins M.R."/>
            <person name="Mitchell H.M."/>
        </authorList>
    </citation>
    <scope>NUCLEOTIDE SEQUENCE [LARGE SCALE GENOMIC DNA]</scope>
    <source>
        <strain evidence="1 2">ATCC 51562</strain>
    </source>
</reference>
<dbReference type="AlphaFoldDB" id="U2GGY9"/>
<gene>
    <name evidence="1" type="ORF">ATCC51562_826</name>
</gene>
<comment type="caution">
    <text evidence="1">The sequence shown here is derived from an EMBL/GenBank/DDBJ whole genome shotgun (WGS) entry which is preliminary data.</text>
</comment>
<protein>
    <submittedName>
        <fullName evidence="1">Uncharacterized protein</fullName>
    </submittedName>
</protein>
<dbReference type="EMBL" id="ANNI01000009">
    <property type="protein sequence ID" value="ERJ25243.1"/>
    <property type="molecule type" value="Genomic_DNA"/>
</dbReference>
<evidence type="ECO:0000313" key="1">
    <source>
        <dbReference type="EMBL" id="ERJ25243.1"/>
    </source>
</evidence>
<sequence>MYTASTRLAKVKISSKKAHFPKPKFRLRLKFQLASSHFTSLL</sequence>